<protein>
    <submittedName>
        <fullName evidence="2">Uncharacterized protein</fullName>
    </submittedName>
</protein>
<keyword evidence="1" id="KW-0812">Transmembrane</keyword>
<reference evidence="2" key="1">
    <citation type="journal article" date="2020" name="Nature">
        <title>Giant virus diversity and host interactions through global metagenomics.</title>
        <authorList>
            <person name="Schulz F."/>
            <person name="Roux S."/>
            <person name="Paez-Espino D."/>
            <person name="Jungbluth S."/>
            <person name="Walsh D.A."/>
            <person name="Denef V.J."/>
            <person name="McMahon K.D."/>
            <person name="Konstantinidis K.T."/>
            <person name="Eloe-Fadrosh E.A."/>
            <person name="Kyrpides N.C."/>
            <person name="Woyke T."/>
        </authorList>
    </citation>
    <scope>NUCLEOTIDE SEQUENCE</scope>
    <source>
        <strain evidence="2">GVMAG-M-3300010354-11</strain>
    </source>
</reference>
<feature type="transmembrane region" description="Helical" evidence="1">
    <location>
        <begin position="160"/>
        <end position="179"/>
    </location>
</feature>
<evidence type="ECO:0000313" key="2">
    <source>
        <dbReference type="EMBL" id="QHS90796.1"/>
    </source>
</evidence>
<accession>A0A6C0BF78</accession>
<feature type="transmembrane region" description="Helical" evidence="1">
    <location>
        <begin position="191"/>
        <end position="212"/>
    </location>
</feature>
<dbReference type="EMBL" id="MN739147">
    <property type="protein sequence ID" value="QHS90796.1"/>
    <property type="molecule type" value="Genomic_DNA"/>
</dbReference>
<feature type="transmembrane region" description="Helical" evidence="1">
    <location>
        <begin position="138"/>
        <end position="155"/>
    </location>
</feature>
<evidence type="ECO:0000256" key="1">
    <source>
        <dbReference type="SAM" id="Phobius"/>
    </source>
</evidence>
<keyword evidence="1" id="KW-1133">Transmembrane helix</keyword>
<feature type="transmembrane region" description="Helical" evidence="1">
    <location>
        <begin position="38"/>
        <end position="56"/>
    </location>
</feature>
<keyword evidence="1" id="KW-0472">Membrane</keyword>
<name>A0A6C0BF78_9ZZZZ</name>
<feature type="transmembrane region" description="Helical" evidence="1">
    <location>
        <begin position="7"/>
        <end position="26"/>
    </location>
</feature>
<sequence length="218" mass="25365">MKERHVQFLNAMSMLPGIYFAFLHAFDHDCFFKRMSAYSYMFVCLCSMNYHLYRCIRNPLNLSQSHMHCLQLDMISQNVCIFFTSFSTIMKHYGSIFIFVISLAYTMLGNIQSNTERLVRHITNAVVIGVMSSDNTNAMIYFGFGFVCFIVARILKRFHVLHTVFHVLLGFAMNAIWIYDYKHNPSIFLNIPPLFADIIATASFVILFYIVVRVHTLT</sequence>
<dbReference type="AlphaFoldDB" id="A0A6C0BF78"/>
<proteinExistence type="predicted"/>
<organism evidence="2">
    <name type="scientific">viral metagenome</name>
    <dbReference type="NCBI Taxonomy" id="1070528"/>
    <lineage>
        <taxon>unclassified sequences</taxon>
        <taxon>metagenomes</taxon>
        <taxon>organismal metagenomes</taxon>
    </lineage>
</organism>